<evidence type="ECO:0000259" key="1">
    <source>
        <dbReference type="Pfam" id="PF13588"/>
    </source>
</evidence>
<dbReference type="AlphaFoldDB" id="A0A8J6TSH9"/>
<feature type="domain" description="Type I restriction enzyme R protein N-terminal" evidence="1">
    <location>
        <begin position="24"/>
        <end position="136"/>
    </location>
</feature>
<protein>
    <submittedName>
        <fullName evidence="2">Type I restriction enzyme HsdR N-terminal domain-containing protein</fullName>
    </submittedName>
</protein>
<reference evidence="2 3" key="1">
    <citation type="submission" date="2020-08" db="EMBL/GenBank/DDBJ databases">
        <title>Bridging the membrane lipid divide: bacteria of the FCB group superphylum have the potential to synthesize archaeal ether lipids.</title>
        <authorList>
            <person name="Villanueva L."/>
            <person name="Von Meijenfeldt F.A.B."/>
            <person name="Westbye A.B."/>
            <person name="Yadav S."/>
            <person name="Hopmans E.C."/>
            <person name="Dutilh B.E."/>
            <person name="Sinninghe Damste J.S."/>
        </authorList>
    </citation>
    <scope>NUCLEOTIDE SEQUENCE [LARGE SCALE GENOMIC DNA]</scope>
    <source>
        <strain evidence="2">NIOZ-UU17</strain>
    </source>
</reference>
<organism evidence="2 3">
    <name type="scientific">Candidatus Desulfatibia vada</name>
    <dbReference type="NCBI Taxonomy" id="2841696"/>
    <lineage>
        <taxon>Bacteria</taxon>
        <taxon>Pseudomonadati</taxon>
        <taxon>Thermodesulfobacteriota</taxon>
        <taxon>Desulfobacteria</taxon>
        <taxon>Desulfobacterales</taxon>
        <taxon>Desulfobacterales incertae sedis</taxon>
        <taxon>Candidatus Desulfatibia</taxon>
    </lineage>
</organism>
<dbReference type="InterPro" id="IPR029464">
    <property type="entry name" value="HSDR_N"/>
</dbReference>
<evidence type="ECO:0000313" key="2">
    <source>
        <dbReference type="EMBL" id="MBC8432185.1"/>
    </source>
</evidence>
<gene>
    <name evidence="2" type="ORF">H8D96_09715</name>
</gene>
<proteinExistence type="predicted"/>
<dbReference type="Proteomes" id="UP000605201">
    <property type="component" value="Unassembled WGS sequence"/>
</dbReference>
<dbReference type="EMBL" id="JACNIG010000210">
    <property type="protein sequence ID" value="MBC8432185.1"/>
    <property type="molecule type" value="Genomic_DNA"/>
</dbReference>
<comment type="caution">
    <text evidence="2">The sequence shown here is derived from an EMBL/GenBank/DDBJ whole genome shotgun (WGS) entry which is preliminary data.</text>
</comment>
<evidence type="ECO:0000313" key="3">
    <source>
        <dbReference type="Proteomes" id="UP000605201"/>
    </source>
</evidence>
<sequence length="183" mass="20162">MQGHHLILGELADFISGAIIKDTHDERYRQKLAHLLVNRKGYLKKEIQPRRELLVTAGDKSAIVKIDFVINVSGRTGMIIKYGPGSLVTRHRPALAASRLVDPYQVPVVVVTNGEDADIIDGDTCKVISQGLEAIPARIELVEKISKTDFNAISPQQVAIESRIVYAFEVDGSCPCDDTICRL</sequence>
<accession>A0A8J6TSH9</accession>
<name>A0A8J6TSH9_9BACT</name>
<dbReference type="Pfam" id="PF13588">
    <property type="entry name" value="HSDR_N_2"/>
    <property type="match status" value="1"/>
</dbReference>